<dbReference type="AlphaFoldDB" id="A0A2U1JF55"/>
<accession>A0A2U1JF55</accession>
<dbReference type="EMBL" id="MBFU01000010">
    <property type="protein sequence ID" value="PWA03634.1"/>
    <property type="molecule type" value="Genomic_DNA"/>
</dbReference>
<keyword evidence="2" id="KW-1185">Reference proteome</keyword>
<sequence>MTIGGTKRAARYDTEIFSVKRKNVKLQATVLGEKKAKKLYKNAYLSTIITVKVVSIPKTSRSSFQVEFGELNLTTKVDLKT</sequence>
<name>A0A2U1JF55_SMIAN</name>
<feature type="non-terminal residue" evidence="1">
    <location>
        <position position="81"/>
    </location>
</feature>
<evidence type="ECO:0000313" key="1">
    <source>
        <dbReference type="EMBL" id="PWA03634.1"/>
    </source>
</evidence>
<dbReference type="Proteomes" id="UP000245591">
    <property type="component" value="Unassembled WGS sequence"/>
</dbReference>
<reference evidence="1 2" key="1">
    <citation type="journal article" date="2018" name="MBio">
        <title>Comparative Genomics Reveals the Core Gene Toolbox for the Fungus-Insect Symbiosis.</title>
        <authorList>
            <person name="Wang Y."/>
            <person name="Stata M."/>
            <person name="Wang W."/>
            <person name="Stajich J.E."/>
            <person name="White M.M."/>
            <person name="Moncalvo J.M."/>
        </authorList>
    </citation>
    <scope>NUCLEOTIDE SEQUENCE [LARGE SCALE GENOMIC DNA]</scope>
    <source>
        <strain evidence="1 2">AUS-126-30</strain>
    </source>
</reference>
<comment type="caution">
    <text evidence="1">The sequence shown here is derived from an EMBL/GenBank/DDBJ whole genome shotgun (WGS) entry which is preliminary data.</text>
</comment>
<organism evidence="1 2">
    <name type="scientific">Smittium angustum</name>
    <dbReference type="NCBI Taxonomy" id="133377"/>
    <lineage>
        <taxon>Eukaryota</taxon>
        <taxon>Fungi</taxon>
        <taxon>Fungi incertae sedis</taxon>
        <taxon>Zoopagomycota</taxon>
        <taxon>Kickxellomycotina</taxon>
        <taxon>Harpellomycetes</taxon>
        <taxon>Harpellales</taxon>
        <taxon>Legeriomycetaceae</taxon>
        <taxon>Smittium</taxon>
    </lineage>
</organism>
<protein>
    <submittedName>
        <fullName evidence="1">Uncharacterized protein</fullName>
    </submittedName>
</protein>
<proteinExistence type="predicted"/>
<evidence type="ECO:0000313" key="2">
    <source>
        <dbReference type="Proteomes" id="UP000245591"/>
    </source>
</evidence>
<gene>
    <name evidence="1" type="ORF">BB558_000198</name>
</gene>